<protein>
    <submittedName>
        <fullName evidence="1">Uncharacterized protein</fullName>
    </submittedName>
</protein>
<dbReference type="EMBL" id="VNIP01000008">
    <property type="protein sequence ID" value="KAA1180119.1"/>
    <property type="molecule type" value="Genomic_DNA"/>
</dbReference>
<name>A0A5B0W2E8_RHITR</name>
<reference evidence="1 2" key="1">
    <citation type="submission" date="2019-07" db="EMBL/GenBank/DDBJ databases">
        <title>The Draft Genome Sequence of Rhizobium tropici SARCC-755 Associated with Superior Nodulation on Pigeonpea (Cajanus cajan (L.) Millsp.).</title>
        <authorList>
            <person name="Bopape F.L."/>
            <person name="Hassen A.I."/>
            <person name="Swanevelder Z.H."/>
            <person name="Gwata E.T."/>
        </authorList>
    </citation>
    <scope>NUCLEOTIDE SEQUENCE [LARGE SCALE GENOMIC DNA]</scope>
    <source>
        <strain evidence="1 2">SARCC-755</strain>
    </source>
</reference>
<proteinExistence type="predicted"/>
<dbReference type="OrthoDB" id="8404733at2"/>
<evidence type="ECO:0000313" key="1">
    <source>
        <dbReference type="EMBL" id="KAA1180119.1"/>
    </source>
</evidence>
<comment type="caution">
    <text evidence="1">The sequence shown here is derived from an EMBL/GenBank/DDBJ whole genome shotgun (WGS) entry which is preliminary data.</text>
</comment>
<sequence>MGSSPVDTSPAYPSVLVGSHMFGWSVAGSDDNRSMSRKSVSRLCEDDMRKFKDLKREKRI</sequence>
<gene>
    <name evidence="1" type="ORF">FP026_14795</name>
</gene>
<organism evidence="1 2">
    <name type="scientific">Rhizobium tropici</name>
    <dbReference type="NCBI Taxonomy" id="398"/>
    <lineage>
        <taxon>Bacteria</taxon>
        <taxon>Pseudomonadati</taxon>
        <taxon>Pseudomonadota</taxon>
        <taxon>Alphaproteobacteria</taxon>
        <taxon>Hyphomicrobiales</taxon>
        <taxon>Rhizobiaceae</taxon>
        <taxon>Rhizobium/Agrobacterium group</taxon>
        <taxon>Rhizobium</taxon>
    </lineage>
</organism>
<dbReference type="AlphaFoldDB" id="A0A5B0W2E8"/>
<accession>A0A5B0W2E8</accession>
<evidence type="ECO:0000313" key="2">
    <source>
        <dbReference type="Proteomes" id="UP000323608"/>
    </source>
</evidence>
<dbReference type="Proteomes" id="UP000323608">
    <property type="component" value="Unassembled WGS sequence"/>
</dbReference>